<feature type="signal peptide" evidence="1">
    <location>
        <begin position="1"/>
        <end position="22"/>
    </location>
</feature>
<accession>A0A7J6RAH9</accession>
<name>A0A7J6RAH9_PEROL</name>
<reference evidence="2 3" key="1">
    <citation type="submission" date="2020-04" db="EMBL/GenBank/DDBJ databases">
        <title>Perkinsus olseni comparative genomics.</title>
        <authorList>
            <person name="Bogema D.R."/>
        </authorList>
    </citation>
    <scope>NUCLEOTIDE SEQUENCE [LARGE SCALE GENOMIC DNA]</scope>
    <source>
        <strain evidence="2">ATCC PRA-205</strain>
    </source>
</reference>
<comment type="caution">
    <text evidence="2">The sequence shown here is derived from an EMBL/GenBank/DDBJ whole genome shotgun (WGS) entry which is preliminary data.</text>
</comment>
<evidence type="ECO:0000313" key="2">
    <source>
        <dbReference type="EMBL" id="KAF4717603.1"/>
    </source>
</evidence>
<organism evidence="2 3">
    <name type="scientific">Perkinsus olseni</name>
    <name type="common">Perkinsus atlanticus</name>
    <dbReference type="NCBI Taxonomy" id="32597"/>
    <lineage>
        <taxon>Eukaryota</taxon>
        <taxon>Sar</taxon>
        <taxon>Alveolata</taxon>
        <taxon>Perkinsozoa</taxon>
        <taxon>Perkinsea</taxon>
        <taxon>Perkinsida</taxon>
        <taxon>Perkinsidae</taxon>
        <taxon>Perkinsus</taxon>
    </lineage>
</organism>
<gene>
    <name evidence="2" type="ORF">FOZ62_006425</name>
</gene>
<keyword evidence="1" id="KW-0732">Signal</keyword>
<evidence type="ECO:0000313" key="3">
    <source>
        <dbReference type="Proteomes" id="UP000574390"/>
    </source>
</evidence>
<dbReference type="Proteomes" id="UP000574390">
    <property type="component" value="Unassembled WGS sequence"/>
</dbReference>
<feature type="chain" id="PRO_5029833154" evidence="1">
    <location>
        <begin position="23"/>
        <end position="173"/>
    </location>
</feature>
<dbReference type="EMBL" id="JABANM010023603">
    <property type="protein sequence ID" value="KAF4717603.1"/>
    <property type="molecule type" value="Genomic_DNA"/>
</dbReference>
<evidence type="ECO:0000256" key="1">
    <source>
        <dbReference type="SAM" id="SignalP"/>
    </source>
</evidence>
<sequence>MTTPSHLIFGLIFCILSFYCGAQKCLAGTYLIYNEEARPDTPIETIDPPVKVMDFSVTEDGECSVAFILNNGGLASGVFSALYTMDGSAFLKLSTVGRVPSPFKDDIGRATDITLSVLEPGTITMLWARGSAERAGRALDFETEGLRVGSKVRNRQCEEGVADGNWCRDMMAP</sequence>
<dbReference type="AlphaFoldDB" id="A0A7J6RAH9"/>
<proteinExistence type="predicted"/>
<protein>
    <submittedName>
        <fullName evidence="2">Uncharacterized protein</fullName>
    </submittedName>
</protein>